<keyword evidence="1" id="KW-0472">Membrane</keyword>
<protein>
    <submittedName>
        <fullName evidence="2">DUF3953 domain-containing protein</fullName>
    </submittedName>
</protein>
<feature type="transmembrane region" description="Helical" evidence="1">
    <location>
        <begin position="29"/>
        <end position="48"/>
    </location>
</feature>
<keyword evidence="1" id="KW-1133">Transmembrane helix</keyword>
<evidence type="ECO:0000313" key="2">
    <source>
        <dbReference type="EMBL" id="MFD1065075.1"/>
    </source>
</evidence>
<organism evidence="2 3">
    <name type="scientific">Oceanobacillus locisalsi</name>
    <dbReference type="NCBI Taxonomy" id="546107"/>
    <lineage>
        <taxon>Bacteria</taxon>
        <taxon>Bacillati</taxon>
        <taxon>Bacillota</taxon>
        <taxon>Bacilli</taxon>
        <taxon>Bacillales</taxon>
        <taxon>Bacillaceae</taxon>
        <taxon>Oceanobacillus</taxon>
    </lineage>
</organism>
<evidence type="ECO:0000313" key="3">
    <source>
        <dbReference type="Proteomes" id="UP001597041"/>
    </source>
</evidence>
<keyword evidence="3" id="KW-1185">Reference proteome</keyword>
<evidence type="ECO:0000256" key="1">
    <source>
        <dbReference type="SAM" id="Phobius"/>
    </source>
</evidence>
<accession>A0ABW3NF21</accession>
<reference evidence="3" key="1">
    <citation type="journal article" date="2019" name="Int. J. Syst. Evol. Microbiol.">
        <title>The Global Catalogue of Microorganisms (GCM) 10K type strain sequencing project: providing services to taxonomists for standard genome sequencing and annotation.</title>
        <authorList>
            <consortium name="The Broad Institute Genomics Platform"/>
            <consortium name="The Broad Institute Genome Sequencing Center for Infectious Disease"/>
            <person name="Wu L."/>
            <person name="Ma J."/>
        </authorList>
    </citation>
    <scope>NUCLEOTIDE SEQUENCE [LARGE SCALE GENOMIC DNA]</scope>
    <source>
        <strain evidence="3">CCUG 56608</strain>
    </source>
</reference>
<name>A0ABW3NF21_9BACI</name>
<dbReference type="EMBL" id="JBHTKK010000002">
    <property type="protein sequence ID" value="MFD1065075.1"/>
    <property type="molecule type" value="Genomic_DNA"/>
</dbReference>
<keyword evidence="1" id="KW-0812">Transmembrane</keyword>
<feature type="transmembrane region" description="Helical" evidence="1">
    <location>
        <begin position="7"/>
        <end position="23"/>
    </location>
</feature>
<sequence length="78" mass="8724">MVQKGRILLSIVIIVLAGYSMITQNFGLAPYYLFLLGVVIVITGGISIQQSKKDFWGYICIIASLFVFYVSVQGFLFH</sequence>
<proteinExistence type="predicted"/>
<feature type="transmembrane region" description="Helical" evidence="1">
    <location>
        <begin position="55"/>
        <end position="76"/>
    </location>
</feature>
<gene>
    <name evidence="2" type="ORF">ACFQ19_03460</name>
</gene>
<comment type="caution">
    <text evidence="2">The sequence shown here is derived from an EMBL/GenBank/DDBJ whole genome shotgun (WGS) entry which is preliminary data.</text>
</comment>
<dbReference type="RefSeq" id="WP_379590618.1">
    <property type="nucleotide sequence ID" value="NZ_JBHTKK010000002.1"/>
</dbReference>
<dbReference type="Pfam" id="PF13129">
    <property type="entry name" value="DUF3953"/>
    <property type="match status" value="1"/>
</dbReference>
<dbReference type="InterPro" id="IPR025018">
    <property type="entry name" value="DUF3953"/>
</dbReference>
<dbReference type="Proteomes" id="UP001597041">
    <property type="component" value="Unassembled WGS sequence"/>
</dbReference>